<feature type="domain" description="THD" evidence="5">
    <location>
        <begin position="62"/>
        <end position="198"/>
    </location>
</feature>
<keyword evidence="7" id="KW-1185">Reference proteome</keyword>
<evidence type="ECO:0000313" key="7">
    <source>
        <dbReference type="Proteomes" id="UP000472263"/>
    </source>
</evidence>
<comment type="subcellular location">
    <subcellularLocation>
        <location evidence="1">Membrane</location>
    </subcellularLocation>
</comment>
<dbReference type="GO" id="GO:0005164">
    <property type="term" value="F:tumor necrosis factor receptor binding"/>
    <property type="evidence" value="ECO:0007669"/>
    <property type="project" value="InterPro"/>
</dbReference>
<dbReference type="Ensembl" id="ENSMMDT00005020499.1">
    <property type="protein sequence ID" value="ENSMMDP00005020027.1"/>
    <property type="gene ID" value="ENSMMDG00005009886.1"/>
</dbReference>
<dbReference type="Gene3D" id="2.60.120.40">
    <property type="match status" value="1"/>
</dbReference>
<dbReference type="InterPro" id="IPR006052">
    <property type="entry name" value="TNF_dom"/>
</dbReference>
<dbReference type="GO" id="GO:0016020">
    <property type="term" value="C:membrane"/>
    <property type="evidence" value="ECO:0007669"/>
    <property type="project" value="UniProtKB-SubCell"/>
</dbReference>
<dbReference type="InterPro" id="IPR008983">
    <property type="entry name" value="Tumour_necrosis_fac-like_dom"/>
</dbReference>
<evidence type="ECO:0000256" key="1">
    <source>
        <dbReference type="ARBA" id="ARBA00004370"/>
    </source>
</evidence>
<dbReference type="Proteomes" id="UP000472263">
    <property type="component" value="Chromosome 9"/>
</dbReference>
<evidence type="ECO:0000256" key="3">
    <source>
        <dbReference type="ARBA" id="ARBA00022514"/>
    </source>
</evidence>
<organism evidence="6 7">
    <name type="scientific">Myripristis murdjan</name>
    <name type="common">pinecone soldierfish</name>
    <dbReference type="NCBI Taxonomy" id="586833"/>
    <lineage>
        <taxon>Eukaryota</taxon>
        <taxon>Metazoa</taxon>
        <taxon>Chordata</taxon>
        <taxon>Craniata</taxon>
        <taxon>Vertebrata</taxon>
        <taxon>Euteleostomi</taxon>
        <taxon>Actinopterygii</taxon>
        <taxon>Neopterygii</taxon>
        <taxon>Teleostei</taxon>
        <taxon>Neoteleostei</taxon>
        <taxon>Acanthomorphata</taxon>
        <taxon>Holocentriformes</taxon>
        <taxon>Holocentridae</taxon>
        <taxon>Myripristis</taxon>
    </lineage>
</organism>
<evidence type="ECO:0000259" key="5">
    <source>
        <dbReference type="PROSITE" id="PS50049"/>
    </source>
</evidence>
<dbReference type="GeneTree" id="ENSGT01060000248544"/>
<dbReference type="PROSITE" id="PS50049">
    <property type="entry name" value="THD_2"/>
    <property type="match status" value="1"/>
</dbReference>
<dbReference type="CDD" id="cd00184">
    <property type="entry name" value="TNF"/>
    <property type="match status" value="1"/>
</dbReference>
<name>A0A667XXN2_9TELE</name>
<dbReference type="GO" id="GO:0005615">
    <property type="term" value="C:extracellular space"/>
    <property type="evidence" value="ECO:0007669"/>
    <property type="project" value="UniProtKB-KW"/>
</dbReference>
<dbReference type="SUPFAM" id="SSF49842">
    <property type="entry name" value="TNF-like"/>
    <property type="match status" value="1"/>
</dbReference>
<reference evidence="6" key="2">
    <citation type="submission" date="2025-08" db="UniProtKB">
        <authorList>
            <consortium name="Ensembl"/>
        </authorList>
    </citation>
    <scope>IDENTIFICATION</scope>
</reference>
<dbReference type="AlphaFoldDB" id="A0A667XXN2"/>
<dbReference type="PRINTS" id="PR01234">
    <property type="entry name" value="TNECROSISFCT"/>
</dbReference>
<proteinExistence type="inferred from homology"/>
<dbReference type="GO" id="GO:0006955">
    <property type="term" value="P:immune response"/>
    <property type="evidence" value="ECO:0007669"/>
    <property type="project" value="InterPro"/>
</dbReference>
<dbReference type="GO" id="GO:0005125">
    <property type="term" value="F:cytokine activity"/>
    <property type="evidence" value="ECO:0007669"/>
    <property type="project" value="UniProtKB-KW"/>
</dbReference>
<reference evidence="6" key="3">
    <citation type="submission" date="2025-09" db="UniProtKB">
        <authorList>
            <consortium name="Ensembl"/>
        </authorList>
    </citation>
    <scope>IDENTIFICATION</scope>
</reference>
<keyword evidence="4" id="KW-0472">Membrane</keyword>
<evidence type="ECO:0000256" key="2">
    <source>
        <dbReference type="ARBA" id="ARBA00008670"/>
    </source>
</evidence>
<sequence>MSEYQTKPSLFTSCDSSIIVTVLSVGNTVLLILQHMVHEGDHSSAETLIYACVLVFLSSSSAVSHRSTEKDVLEWEDKRGHAHLDGGFGYFDGNLVVPRDGNYKVYVQITYEKYDDFPCEEELRLFQWVYRFQQSYPDNVTLMSSVDTMSCSMTRPKKSLYASAVFPLKAKDRLWVRSSHPELICHEEHQVFFGWLLLWCFALS</sequence>
<comment type="similarity">
    <text evidence="2">Belongs to the tumor necrosis factor family.</text>
</comment>
<dbReference type="InParanoid" id="A0A667XXN2"/>
<accession>A0A667XXN2</accession>
<dbReference type="SMART" id="SM00207">
    <property type="entry name" value="TNF"/>
    <property type="match status" value="1"/>
</dbReference>
<dbReference type="Pfam" id="PF00229">
    <property type="entry name" value="TNF"/>
    <property type="match status" value="1"/>
</dbReference>
<evidence type="ECO:0000256" key="4">
    <source>
        <dbReference type="ARBA" id="ARBA00023136"/>
    </source>
</evidence>
<reference evidence="6" key="1">
    <citation type="submission" date="2019-06" db="EMBL/GenBank/DDBJ databases">
        <authorList>
            <consortium name="Wellcome Sanger Institute Data Sharing"/>
        </authorList>
    </citation>
    <scope>NUCLEOTIDE SEQUENCE [LARGE SCALE GENOMIC DNA]</scope>
</reference>
<evidence type="ECO:0000313" key="6">
    <source>
        <dbReference type="Ensembl" id="ENSMMDP00005020027.1"/>
    </source>
</evidence>
<keyword evidence="3" id="KW-0202">Cytokine</keyword>
<dbReference type="InterPro" id="IPR006053">
    <property type="entry name" value="TNF"/>
</dbReference>
<dbReference type="PANTHER" id="PTHR11471">
    <property type="entry name" value="TUMOR NECROSIS FACTOR FAMILY MEMBER"/>
    <property type="match status" value="1"/>
</dbReference>
<protein>
    <recommendedName>
        <fullName evidence="5">THD domain-containing protein</fullName>
    </recommendedName>
</protein>
<dbReference type="PANTHER" id="PTHR11471:SF24">
    <property type="entry name" value="TUMOR NECROSIS FACTOR LIGAND SUPERFAMILY MEMBER 15"/>
    <property type="match status" value="1"/>
</dbReference>